<evidence type="ECO:0000256" key="2">
    <source>
        <dbReference type="ARBA" id="ARBA00022679"/>
    </source>
</evidence>
<keyword evidence="4 7" id="KW-0418">Kinase</keyword>
<reference evidence="7 8" key="1">
    <citation type="journal article" date="2019" name="Nat. Ecol. Evol.">
        <title>Megaphylogeny resolves global patterns of mushroom evolution.</title>
        <authorList>
            <person name="Varga T."/>
            <person name="Krizsan K."/>
            <person name="Foldi C."/>
            <person name="Dima B."/>
            <person name="Sanchez-Garcia M."/>
            <person name="Sanchez-Ramirez S."/>
            <person name="Szollosi G.J."/>
            <person name="Szarkandi J.G."/>
            <person name="Papp V."/>
            <person name="Albert L."/>
            <person name="Andreopoulos W."/>
            <person name="Angelini C."/>
            <person name="Antonin V."/>
            <person name="Barry K.W."/>
            <person name="Bougher N.L."/>
            <person name="Buchanan P."/>
            <person name="Buyck B."/>
            <person name="Bense V."/>
            <person name="Catcheside P."/>
            <person name="Chovatia M."/>
            <person name="Cooper J."/>
            <person name="Damon W."/>
            <person name="Desjardin D."/>
            <person name="Finy P."/>
            <person name="Geml J."/>
            <person name="Haridas S."/>
            <person name="Hughes K."/>
            <person name="Justo A."/>
            <person name="Karasinski D."/>
            <person name="Kautmanova I."/>
            <person name="Kiss B."/>
            <person name="Kocsube S."/>
            <person name="Kotiranta H."/>
            <person name="LaButti K.M."/>
            <person name="Lechner B.E."/>
            <person name="Liimatainen K."/>
            <person name="Lipzen A."/>
            <person name="Lukacs Z."/>
            <person name="Mihaltcheva S."/>
            <person name="Morgado L.N."/>
            <person name="Niskanen T."/>
            <person name="Noordeloos M.E."/>
            <person name="Ohm R.A."/>
            <person name="Ortiz-Santana B."/>
            <person name="Ovrebo C."/>
            <person name="Racz N."/>
            <person name="Riley R."/>
            <person name="Savchenko A."/>
            <person name="Shiryaev A."/>
            <person name="Soop K."/>
            <person name="Spirin V."/>
            <person name="Szebenyi C."/>
            <person name="Tomsovsky M."/>
            <person name="Tulloss R.E."/>
            <person name="Uehling J."/>
            <person name="Grigoriev I.V."/>
            <person name="Vagvolgyi C."/>
            <person name="Papp T."/>
            <person name="Martin F.M."/>
            <person name="Miettinen O."/>
            <person name="Hibbett D.S."/>
            <person name="Nagy L.G."/>
        </authorList>
    </citation>
    <scope>NUCLEOTIDE SEQUENCE [LARGE SCALE GENOMIC DNA]</scope>
    <source>
        <strain evidence="7 8">CBS 166.37</strain>
    </source>
</reference>
<evidence type="ECO:0000259" key="6">
    <source>
        <dbReference type="Pfam" id="PF01636"/>
    </source>
</evidence>
<gene>
    <name evidence="7" type="ORF">BDQ12DRAFT_598411</name>
</gene>
<comment type="similarity">
    <text evidence="1">Belongs to the methylthioribose kinase family.</text>
</comment>
<dbReference type="Pfam" id="PF01636">
    <property type="entry name" value="APH"/>
    <property type="match status" value="1"/>
</dbReference>
<evidence type="ECO:0000313" key="8">
    <source>
        <dbReference type="Proteomes" id="UP000308652"/>
    </source>
</evidence>
<evidence type="ECO:0000256" key="5">
    <source>
        <dbReference type="ARBA" id="ARBA00022840"/>
    </source>
</evidence>
<organism evidence="7 8">
    <name type="scientific">Crucibulum laeve</name>
    <dbReference type="NCBI Taxonomy" id="68775"/>
    <lineage>
        <taxon>Eukaryota</taxon>
        <taxon>Fungi</taxon>
        <taxon>Dikarya</taxon>
        <taxon>Basidiomycota</taxon>
        <taxon>Agaricomycotina</taxon>
        <taxon>Agaricomycetes</taxon>
        <taxon>Agaricomycetidae</taxon>
        <taxon>Agaricales</taxon>
        <taxon>Agaricineae</taxon>
        <taxon>Nidulariaceae</taxon>
        <taxon>Crucibulum</taxon>
    </lineage>
</organism>
<dbReference type="PANTHER" id="PTHR34273:SF2">
    <property type="entry name" value="METHYLTHIORIBOSE KINASE"/>
    <property type="match status" value="1"/>
</dbReference>
<dbReference type="InterPro" id="IPR002575">
    <property type="entry name" value="Aminoglycoside_PTrfase"/>
</dbReference>
<keyword evidence="5" id="KW-0067">ATP-binding</keyword>
<dbReference type="Gene3D" id="3.90.1200.10">
    <property type="match status" value="1"/>
</dbReference>
<protein>
    <submittedName>
        <fullName evidence="7">Kinase-like domain-containing protein</fullName>
    </submittedName>
</protein>
<dbReference type="OrthoDB" id="25129at2759"/>
<evidence type="ECO:0000256" key="4">
    <source>
        <dbReference type="ARBA" id="ARBA00022777"/>
    </source>
</evidence>
<sequence>MTTGTTTQQPDLTTEDSVLEYLSATPFASTSVNTLSGGGANYTYRIHLITPYEGNLKLVLKHAAPYVKSIPTLAFDVNRQLYEAEAMKRVKAMLPRDAIVTVPTVHLHDKEANVMIMDDCGEDTIHLKEFMQVADPSVELSSKIGTLIGEFAGRLHAWGKNNTEVYDYFEGNQQAKRISSWAYYGRLLGTLTGEGHVPKLADPQLEVRKEDLEVLGQVVQDMTQAMLSARDAFVMGDFWPGNMVVSLDENKDLKRIYVVDWELAKPGLLGVEIGQFCAEVHFLRRFIPKCQNTASALLANFLKRYAQIITLSEEECKRAIVHCGTHMVVIGSTVDWGEKEITREVAMEGVDLIVRGYTADESWLKGSLVGPLLSK</sequence>
<accession>A0A5C3M9P8</accession>
<feature type="domain" description="Aminoglycoside phosphotransferase" evidence="6">
    <location>
        <begin position="36"/>
        <end position="277"/>
    </location>
</feature>
<keyword evidence="3" id="KW-0547">Nucleotide-binding</keyword>
<evidence type="ECO:0000313" key="7">
    <source>
        <dbReference type="EMBL" id="TFK41990.1"/>
    </source>
</evidence>
<dbReference type="AlphaFoldDB" id="A0A5C3M9P8"/>
<dbReference type="EMBL" id="ML213593">
    <property type="protein sequence ID" value="TFK41990.1"/>
    <property type="molecule type" value="Genomic_DNA"/>
</dbReference>
<keyword evidence="2" id="KW-0808">Transferase</keyword>
<keyword evidence="8" id="KW-1185">Reference proteome</keyword>
<dbReference type="GO" id="GO:0016301">
    <property type="term" value="F:kinase activity"/>
    <property type="evidence" value="ECO:0007669"/>
    <property type="project" value="UniProtKB-KW"/>
</dbReference>
<proteinExistence type="inferred from homology"/>
<dbReference type="Gene3D" id="3.30.200.20">
    <property type="entry name" value="Phosphorylase Kinase, domain 1"/>
    <property type="match status" value="1"/>
</dbReference>
<dbReference type="InterPro" id="IPR011009">
    <property type="entry name" value="Kinase-like_dom_sf"/>
</dbReference>
<dbReference type="STRING" id="68775.A0A5C3M9P8"/>
<dbReference type="PANTHER" id="PTHR34273">
    <property type="entry name" value="METHYLTHIORIBOSE KINASE"/>
    <property type="match status" value="1"/>
</dbReference>
<name>A0A5C3M9P8_9AGAR</name>
<dbReference type="GO" id="GO:0005524">
    <property type="term" value="F:ATP binding"/>
    <property type="evidence" value="ECO:0007669"/>
    <property type="project" value="UniProtKB-KW"/>
</dbReference>
<dbReference type="Proteomes" id="UP000308652">
    <property type="component" value="Unassembled WGS sequence"/>
</dbReference>
<evidence type="ECO:0000256" key="3">
    <source>
        <dbReference type="ARBA" id="ARBA00022741"/>
    </source>
</evidence>
<evidence type="ECO:0000256" key="1">
    <source>
        <dbReference type="ARBA" id="ARBA00010165"/>
    </source>
</evidence>
<dbReference type="SUPFAM" id="SSF56112">
    <property type="entry name" value="Protein kinase-like (PK-like)"/>
    <property type="match status" value="1"/>
</dbReference>